<keyword evidence="3" id="KW-0808">Transferase</keyword>
<feature type="domain" description="Glycosyltransferase subfamily 4-like N-terminal" evidence="2">
    <location>
        <begin position="16"/>
        <end position="220"/>
    </location>
</feature>
<dbReference type="Pfam" id="PF00534">
    <property type="entry name" value="Glycos_transf_1"/>
    <property type="match status" value="1"/>
</dbReference>
<evidence type="ECO:0000259" key="1">
    <source>
        <dbReference type="Pfam" id="PF00534"/>
    </source>
</evidence>
<dbReference type="PATRIC" id="fig|158500.4.peg.2410"/>
<evidence type="ECO:0000313" key="4">
    <source>
        <dbReference type="Proteomes" id="UP000024329"/>
    </source>
</evidence>
<dbReference type="Pfam" id="PF13439">
    <property type="entry name" value="Glyco_transf_4"/>
    <property type="match status" value="1"/>
</dbReference>
<gene>
    <name evidence="3" type="ORF">BV97_02366</name>
</gene>
<proteinExistence type="predicted"/>
<dbReference type="EMBL" id="JFYZ01000011">
    <property type="protein sequence ID" value="EZP81708.1"/>
    <property type="molecule type" value="Genomic_DNA"/>
</dbReference>
<accession>A0A031JY27</accession>
<evidence type="ECO:0000259" key="2">
    <source>
        <dbReference type="Pfam" id="PF13439"/>
    </source>
</evidence>
<dbReference type="eggNOG" id="COG0438">
    <property type="taxonomic scope" value="Bacteria"/>
</dbReference>
<sequence>MIDRIVQINDLSDPKGGASKLAVEAACGLATRGHPVTFITGDEGHSPALTAAGVDIVALGQQRLKASGRFGALANGLWNRAAHAMVSAWIAAHDTPQTVYHLHGWAQILSPAVFGALTPVRDRLVISAHDFFLACPNGAFAWLKSGNVCPHTPLSQACLITPCDRDGAAHKAWRSVRQAIHRKAFHPRSSPPVLAIHESMREFLSRGGIPDHAIVTLPNPAVPFSQSRIPAERNREVLFVGRLEDSKGVDLAARAAAMAGAPLSVVGEGPFADRVTDLYPASRMLGRRSPPEIREIAARARMLVMPSRYPEPFGLVAIEAAWSGLPVILAETALLAPDIIGCGAGLAIDPRDTPRFAAAILQLSEDDTAIRAMSEAAYAATRPLALTPQTWIDRIEGILHQRIAPSPIEDQVITATIPAHSARLSAPASSHHFQTMGLPPAGTGRDRAFDEADGGLATACSSLGSSPAMISSSCHATS</sequence>
<reference evidence="3 4" key="1">
    <citation type="submission" date="2014-03" db="EMBL/GenBank/DDBJ databases">
        <title>Whole genome sequence of Novosphingobium resinovorum KF1.</title>
        <authorList>
            <person name="Gan H.M."/>
            <person name="Gan H.Y."/>
            <person name="Chew T.H."/>
            <person name="Savka M.A."/>
        </authorList>
    </citation>
    <scope>NUCLEOTIDE SEQUENCE [LARGE SCALE GENOMIC DNA]</scope>
    <source>
        <strain evidence="3 4">KF1</strain>
    </source>
</reference>
<dbReference type="CDD" id="cd03801">
    <property type="entry name" value="GT4_PimA-like"/>
    <property type="match status" value="1"/>
</dbReference>
<dbReference type="InterPro" id="IPR001296">
    <property type="entry name" value="Glyco_trans_1"/>
</dbReference>
<comment type="caution">
    <text evidence="3">The sequence shown here is derived from an EMBL/GenBank/DDBJ whole genome shotgun (WGS) entry which is preliminary data.</text>
</comment>
<feature type="domain" description="Glycosyl transferase family 1" evidence="1">
    <location>
        <begin position="231"/>
        <end position="378"/>
    </location>
</feature>
<dbReference type="SUPFAM" id="SSF53756">
    <property type="entry name" value="UDP-Glycosyltransferase/glycogen phosphorylase"/>
    <property type="match status" value="1"/>
</dbReference>
<dbReference type="AlphaFoldDB" id="A0A031JY27"/>
<dbReference type="Proteomes" id="UP000024329">
    <property type="component" value="Unassembled WGS sequence"/>
</dbReference>
<dbReference type="Gene3D" id="3.40.50.2000">
    <property type="entry name" value="Glycogen Phosphorylase B"/>
    <property type="match status" value="2"/>
</dbReference>
<dbReference type="PANTHER" id="PTHR12526">
    <property type="entry name" value="GLYCOSYLTRANSFERASE"/>
    <property type="match status" value="1"/>
</dbReference>
<name>A0A031JY27_9SPHN</name>
<evidence type="ECO:0000313" key="3">
    <source>
        <dbReference type="EMBL" id="EZP81708.1"/>
    </source>
</evidence>
<organism evidence="3 4">
    <name type="scientific">Novosphingobium resinovorum</name>
    <dbReference type="NCBI Taxonomy" id="158500"/>
    <lineage>
        <taxon>Bacteria</taxon>
        <taxon>Pseudomonadati</taxon>
        <taxon>Pseudomonadota</taxon>
        <taxon>Alphaproteobacteria</taxon>
        <taxon>Sphingomonadales</taxon>
        <taxon>Sphingomonadaceae</taxon>
        <taxon>Novosphingobium</taxon>
    </lineage>
</organism>
<protein>
    <submittedName>
        <fullName evidence="3">Group 1 glycosyl transferase</fullName>
    </submittedName>
</protein>
<dbReference type="RefSeq" id="WP_008831047.1">
    <property type="nucleotide sequence ID" value="NZ_JFYZ01000011.1"/>
</dbReference>
<dbReference type="GO" id="GO:0016757">
    <property type="term" value="F:glycosyltransferase activity"/>
    <property type="evidence" value="ECO:0007669"/>
    <property type="project" value="InterPro"/>
</dbReference>
<dbReference type="STRING" id="158500.BES08_16145"/>
<dbReference type="InterPro" id="IPR028098">
    <property type="entry name" value="Glyco_trans_4-like_N"/>
</dbReference>